<dbReference type="PANTHER" id="PTHR24031">
    <property type="entry name" value="RNA HELICASE"/>
    <property type="match status" value="1"/>
</dbReference>
<dbReference type="SMART" id="SM00490">
    <property type="entry name" value="HELICc"/>
    <property type="match status" value="1"/>
</dbReference>
<sequence>MLKRSVATQRQVTARSSVLHSVSPISKTPLRPTVSEIVPCRSMGTWQKKTTGQASRSAAATVDIPAVSSDPQSLEYTQPFSSLQNLHPTTLEAIQSTFGYNAMSKVQAQVLSKLPTQHDLMVKAKTGTGKTLAFLVAALESLMTLPLESQIKMGGKIGCVIIAPTRELALQISEEATRLLKPLGWGVQYLVGGESKGKQLDRISKEPAEFVVATPGRMKDLLGNADFAAKIQESKVLVLDEADTILQLGFRAELDTILETMPKDRQTFLFSATVDSKVDALLNVALHKDKKHKPIMIDTVGDKDINLNLATRQRYCIAPYQSHVALVRRIINDHLLNDMDLEHQESLKKPTVPALGTKPLPPKVIKADSTGLTRQNNKIMVFLPTTRGAQLYAKVFASLSMGKELSVFEIHSAKQQRERTLTSRNFKRIQTPAVLFTSDVSARGVDYPGVGLVVQVGAPLSLEHYIHRIGRTGRGDVKKAGGKKKGKQDDDHDGKGILILGDLDQGFIEHQLKPSPLFEAVKQEHQYDDWESVVLGESLDRGFKRALSKVDEKLAKSAYTAFLGYNLTVGPRIGNTDRKKILESADKYIAAFGVEERPAVSTSFLERMGFMKHRTGLLEDGQESKYHEATLELVDGTFPTINTRITKSPSSLSARSEQDDEEEDFNDAKSEQDRQRMSRKQRQEAFEARTDVPETEYIQINETEWEDFIEFKPGMPKLIEKLHSPKRMGHFGNRPSKKTSKIFKFQKVTCGSNIKLTHERTQFKLHSHQIPYGTGSGQQSITAIPNKDDTNSLWLVMAQLAHTCERGEPVPCGSVVRLKHVNTKKFLHSHLHQSPMSGGLEVSAYEGSDDGDNWTVECENKKDEFWMREAPVQLIHTNTGKYLATSGRHVYGNPIPGQQEVAAHGANMAGDNRWMAQEGVYFAEKEEL</sequence>
<comment type="function">
    <text evidence="6">RNA helicase.</text>
</comment>
<dbReference type="Pfam" id="PF02815">
    <property type="entry name" value="MIR"/>
    <property type="match status" value="1"/>
</dbReference>
<gene>
    <name evidence="11" type="ORF">BG006_002536</name>
</gene>
<evidence type="ECO:0000259" key="10">
    <source>
        <dbReference type="PROSITE" id="PS51194"/>
    </source>
</evidence>
<keyword evidence="6" id="KW-0347">Helicase</keyword>
<dbReference type="PROSITE" id="PS50919">
    <property type="entry name" value="MIR"/>
    <property type="match status" value="2"/>
</dbReference>
<dbReference type="SMART" id="SM00472">
    <property type="entry name" value="MIR"/>
    <property type="match status" value="3"/>
</dbReference>
<evidence type="ECO:0000256" key="4">
    <source>
        <dbReference type="ARBA" id="ARBA00022840"/>
    </source>
</evidence>
<evidence type="ECO:0000256" key="2">
    <source>
        <dbReference type="ARBA" id="ARBA00022741"/>
    </source>
</evidence>
<evidence type="ECO:0000259" key="8">
    <source>
        <dbReference type="PROSITE" id="PS50919"/>
    </source>
</evidence>
<dbReference type="Gene3D" id="3.40.50.300">
    <property type="entry name" value="P-loop containing nucleotide triphosphate hydrolases"/>
    <property type="match status" value="2"/>
</dbReference>
<feature type="region of interest" description="Disordered" evidence="7">
    <location>
        <begin position="644"/>
        <end position="690"/>
    </location>
</feature>
<dbReference type="InterPro" id="IPR014001">
    <property type="entry name" value="Helicase_ATP-bd"/>
</dbReference>
<dbReference type="InterPro" id="IPR036300">
    <property type="entry name" value="MIR_dom_sf"/>
</dbReference>
<dbReference type="Gene3D" id="2.80.10.50">
    <property type="match status" value="1"/>
</dbReference>
<name>A0A9P5SVI8_9FUNG</name>
<dbReference type="GO" id="GO:0003723">
    <property type="term" value="F:RNA binding"/>
    <property type="evidence" value="ECO:0007669"/>
    <property type="project" value="UniProtKB-UniRule"/>
</dbReference>
<dbReference type="InterPro" id="IPR001650">
    <property type="entry name" value="Helicase_C-like"/>
</dbReference>
<dbReference type="SUPFAM" id="SSF52540">
    <property type="entry name" value="P-loop containing nucleoside triphosphate hydrolases"/>
    <property type="match status" value="2"/>
</dbReference>
<evidence type="ECO:0000256" key="6">
    <source>
        <dbReference type="RuleBase" id="RU365068"/>
    </source>
</evidence>
<evidence type="ECO:0000256" key="3">
    <source>
        <dbReference type="ARBA" id="ARBA00022801"/>
    </source>
</evidence>
<protein>
    <recommendedName>
        <fullName evidence="6">ATP-dependent RNA helicase</fullName>
        <ecNumber evidence="6">3.6.4.13</ecNumber>
    </recommendedName>
</protein>
<feature type="domain" description="MIR" evidence="8">
    <location>
        <begin position="745"/>
        <end position="799"/>
    </location>
</feature>
<dbReference type="CDD" id="cd23279">
    <property type="entry name" value="beta-trefoil_MIR_SDF2-like"/>
    <property type="match status" value="1"/>
</dbReference>
<evidence type="ECO:0000256" key="1">
    <source>
        <dbReference type="ARBA" id="ARBA00022737"/>
    </source>
</evidence>
<dbReference type="AlphaFoldDB" id="A0A9P5SVI8"/>
<dbReference type="InterPro" id="IPR027417">
    <property type="entry name" value="P-loop_NTPase"/>
</dbReference>
<keyword evidence="5 6" id="KW-0694">RNA-binding</keyword>
<accession>A0A9P5SVI8</accession>
<feature type="compositionally biased region" description="Polar residues" evidence="7">
    <location>
        <begin position="644"/>
        <end position="655"/>
    </location>
</feature>
<evidence type="ECO:0000256" key="7">
    <source>
        <dbReference type="SAM" id="MobiDB-lite"/>
    </source>
</evidence>
<dbReference type="PROSITE" id="PS51194">
    <property type="entry name" value="HELICASE_CTER"/>
    <property type="match status" value="1"/>
</dbReference>
<dbReference type="InterPro" id="IPR016093">
    <property type="entry name" value="MIR_motif"/>
</dbReference>
<evidence type="ECO:0000259" key="9">
    <source>
        <dbReference type="PROSITE" id="PS51192"/>
    </source>
</evidence>
<keyword evidence="12" id="KW-1185">Reference proteome</keyword>
<proteinExistence type="inferred from homology"/>
<keyword evidence="4 6" id="KW-0067">ATP-binding</keyword>
<evidence type="ECO:0000313" key="11">
    <source>
        <dbReference type="EMBL" id="KAF9337816.1"/>
    </source>
</evidence>
<reference evidence="11" key="1">
    <citation type="journal article" date="2020" name="Fungal Divers.">
        <title>Resolving the Mortierellaceae phylogeny through synthesis of multi-gene phylogenetics and phylogenomics.</title>
        <authorList>
            <person name="Vandepol N."/>
            <person name="Liber J."/>
            <person name="Desiro A."/>
            <person name="Na H."/>
            <person name="Kennedy M."/>
            <person name="Barry K."/>
            <person name="Grigoriev I.V."/>
            <person name="Miller A.N."/>
            <person name="O'Donnell K."/>
            <person name="Stajich J.E."/>
            <person name="Bonito G."/>
        </authorList>
    </citation>
    <scope>NUCLEOTIDE SEQUENCE</scope>
    <source>
        <strain evidence="11">NVP1</strain>
    </source>
</reference>
<comment type="catalytic activity">
    <reaction evidence="6">
        <text>ATP + H2O = ADP + phosphate + H(+)</text>
        <dbReference type="Rhea" id="RHEA:13065"/>
        <dbReference type="ChEBI" id="CHEBI:15377"/>
        <dbReference type="ChEBI" id="CHEBI:15378"/>
        <dbReference type="ChEBI" id="CHEBI:30616"/>
        <dbReference type="ChEBI" id="CHEBI:43474"/>
        <dbReference type="ChEBI" id="CHEBI:456216"/>
        <dbReference type="EC" id="3.6.4.13"/>
    </reaction>
</comment>
<feature type="domain" description="Helicase C-terminal" evidence="10">
    <location>
        <begin position="359"/>
        <end position="541"/>
    </location>
</feature>
<dbReference type="Pfam" id="PF00271">
    <property type="entry name" value="Helicase_C"/>
    <property type="match status" value="1"/>
</dbReference>
<feature type="domain" description="Helicase ATP-binding" evidence="9">
    <location>
        <begin position="111"/>
        <end position="292"/>
    </location>
</feature>
<dbReference type="InterPro" id="IPR011545">
    <property type="entry name" value="DEAD/DEAH_box_helicase_dom"/>
</dbReference>
<feature type="compositionally biased region" description="Basic and acidic residues" evidence="7">
    <location>
        <begin position="666"/>
        <end position="690"/>
    </location>
</feature>
<evidence type="ECO:0000313" key="12">
    <source>
        <dbReference type="Proteomes" id="UP000696485"/>
    </source>
</evidence>
<feature type="region of interest" description="Disordered" evidence="7">
    <location>
        <begin position="474"/>
        <end position="493"/>
    </location>
</feature>
<comment type="similarity">
    <text evidence="6">Belongs to the DEAD box helicase family.</text>
</comment>
<dbReference type="EC" id="3.6.4.13" evidence="6"/>
<keyword evidence="2 6" id="KW-0547">Nucleotide-binding</keyword>
<dbReference type="GO" id="GO:0005524">
    <property type="term" value="F:ATP binding"/>
    <property type="evidence" value="ECO:0007669"/>
    <property type="project" value="UniProtKB-UniRule"/>
</dbReference>
<evidence type="ECO:0000256" key="5">
    <source>
        <dbReference type="ARBA" id="ARBA00022884"/>
    </source>
</evidence>
<organism evidence="11 12">
    <name type="scientific">Podila minutissima</name>
    <dbReference type="NCBI Taxonomy" id="64525"/>
    <lineage>
        <taxon>Eukaryota</taxon>
        <taxon>Fungi</taxon>
        <taxon>Fungi incertae sedis</taxon>
        <taxon>Mucoromycota</taxon>
        <taxon>Mortierellomycotina</taxon>
        <taxon>Mortierellomycetes</taxon>
        <taxon>Mortierellales</taxon>
        <taxon>Mortierellaceae</taxon>
        <taxon>Podila</taxon>
    </lineage>
</organism>
<feature type="domain" description="MIR" evidence="8">
    <location>
        <begin position="807"/>
        <end position="859"/>
    </location>
</feature>
<dbReference type="GO" id="GO:0016787">
    <property type="term" value="F:hydrolase activity"/>
    <property type="evidence" value="ECO:0007669"/>
    <property type="project" value="UniProtKB-KW"/>
</dbReference>
<keyword evidence="3 6" id="KW-0378">Hydrolase</keyword>
<dbReference type="GO" id="GO:0003724">
    <property type="term" value="F:RNA helicase activity"/>
    <property type="evidence" value="ECO:0007669"/>
    <property type="project" value="UniProtKB-EC"/>
</dbReference>
<dbReference type="Proteomes" id="UP000696485">
    <property type="component" value="Unassembled WGS sequence"/>
</dbReference>
<dbReference type="SUPFAM" id="SSF82109">
    <property type="entry name" value="MIR domain"/>
    <property type="match status" value="1"/>
</dbReference>
<keyword evidence="1" id="KW-0677">Repeat</keyword>
<dbReference type="SMART" id="SM00487">
    <property type="entry name" value="DEXDc"/>
    <property type="match status" value="1"/>
</dbReference>
<dbReference type="PROSITE" id="PS51192">
    <property type="entry name" value="HELICASE_ATP_BIND_1"/>
    <property type="match status" value="1"/>
</dbReference>
<dbReference type="Pfam" id="PF00270">
    <property type="entry name" value="DEAD"/>
    <property type="match status" value="1"/>
</dbReference>
<dbReference type="EMBL" id="JAAAUY010000016">
    <property type="protein sequence ID" value="KAF9337816.1"/>
    <property type="molecule type" value="Genomic_DNA"/>
</dbReference>
<comment type="domain">
    <text evidence="6">The Q motif is unique to and characteristic of the DEAD box family of RNA helicases and controls ATP binding and hydrolysis.</text>
</comment>
<dbReference type="CDD" id="cd18787">
    <property type="entry name" value="SF2_C_DEAD"/>
    <property type="match status" value="1"/>
</dbReference>
<comment type="caution">
    <text evidence="11">The sequence shown here is derived from an EMBL/GenBank/DDBJ whole genome shotgun (WGS) entry which is preliminary data.</text>
</comment>